<evidence type="ECO:0000256" key="1">
    <source>
        <dbReference type="ARBA" id="ARBA00008791"/>
    </source>
</evidence>
<dbReference type="InterPro" id="IPR006015">
    <property type="entry name" value="Universal_stress_UspA"/>
</dbReference>
<keyword evidence="4" id="KW-1185">Reference proteome</keyword>
<evidence type="ECO:0000313" key="4">
    <source>
        <dbReference type="Proteomes" id="UP000294564"/>
    </source>
</evidence>
<feature type="domain" description="UspA" evidence="2">
    <location>
        <begin position="145"/>
        <end position="270"/>
    </location>
</feature>
<evidence type="ECO:0000313" key="3">
    <source>
        <dbReference type="EMBL" id="TCP22954.1"/>
    </source>
</evidence>
<dbReference type="EMBL" id="SLXM01000010">
    <property type="protein sequence ID" value="TCP22954.1"/>
    <property type="molecule type" value="Genomic_DNA"/>
</dbReference>
<dbReference type="RefSeq" id="WP_132795735.1">
    <property type="nucleotide sequence ID" value="NZ_SLXM01000010.1"/>
</dbReference>
<sequence>MKKVLVPIDFSNQSENALITAANFARKFDFELVVLHMLELSNAMATNTVTTKETVFYLKLMEKKLNEFLDKEYLRDLKITPIFKHYKIFSEINELCNEENIDLVFMGSQGATGLKEFFIGSNAQKVIRNSDIPVLVVKDKPMETFENAVFACDFSDDSIEVYKKARKFAKSINCKMKMIYVNTPTKSFKSSSEMREIVKGFFSKAGTSADHIKDVQYISDYTIESGIINFAKSHNADIIAMATHGRKGLAHFFDGSITEDVANHSPLPVLSFKIES</sequence>
<dbReference type="InterPro" id="IPR014729">
    <property type="entry name" value="Rossmann-like_a/b/a_fold"/>
</dbReference>
<reference evidence="3 4" key="1">
    <citation type="submission" date="2019-03" db="EMBL/GenBank/DDBJ databases">
        <title>Genomic Encyclopedia of Type Strains, Phase IV (KMG-IV): sequencing the most valuable type-strain genomes for metagenomic binning, comparative biology and taxonomic classification.</title>
        <authorList>
            <person name="Goeker M."/>
        </authorList>
    </citation>
    <scope>NUCLEOTIDE SEQUENCE [LARGE SCALE GENOMIC DNA]</scope>
    <source>
        <strain evidence="3 4">DSM 14836</strain>
    </source>
</reference>
<dbReference type="AlphaFoldDB" id="A0A4R2NNS6"/>
<protein>
    <submittedName>
        <fullName evidence="3">Nucleotide-binding universal stress UspA family protein</fullName>
    </submittedName>
</protein>
<dbReference type="PANTHER" id="PTHR46268">
    <property type="entry name" value="STRESS RESPONSE PROTEIN NHAX"/>
    <property type="match status" value="1"/>
</dbReference>
<organism evidence="3 4">
    <name type="scientific">Tenacibaculum skagerrakense</name>
    <dbReference type="NCBI Taxonomy" id="186571"/>
    <lineage>
        <taxon>Bacteria</taxon>
        <taxon>Pseudomonadati</taxon>
        <taxon>Bacteroidota</taxon>
        <taxon>Flavobacteriia</taxon>
        <taxon>Flavobacteriales</taxon>
        <taxon>Flavobacteriaceae</taxon>
        <taxon>Tenacibaculum</taxon>
    </lineage>
</organism>
<proteinExistence type="inferred from homology"/>
<gene>
    <name evidence="3" type="ORF">EV195_11084</name>
</gene>
<dbReference type="PRINTS" id="PR01438">
    <property type="entry name" value="UNVRSLSTRESS"/>
</dbReference>
<dbReference type="CDD" id="cd00293">
    <property type="entry name" value="USP-like"/>
    <property type="match status" value="2"/>
</dbReference>
<comment type="similarity">
    <text evidence="1">Belongs to the universal stress protein A family.</text>
</comment>
<name>A0A4R2NNS6_9FLAO</name>
<accession>A0A4R2NNS6</accession>
<evidence type="ECO:0000259" key="2">
    <source>
        <dbReference type="Pfam" id="PF00582"/>
    </source>
</evidence>
<dbReference type="Proteomes" id="UP000294564">
    <property type="component" value="Unassembled WGS sequence"/>
</dbReference>
<dbReference type="PANTHER" id="PTHR46268:SF6">
    <property type="entry name" value="UNIVERSAL STRESS PROTEIN UP12"/>
    <property type="match status" value="1"/>
</dbReference>
<dbReference type="SUPFAM" id="SSF52402">
    <property type="entry name" value="Adenine nucleotide alpha hydrolases-like"/>
    <property type="match status" value="2"/>
</dbReference>
<feature type="domain" description="UspA" evidence="2">
    <location>
        <begin position="1"/>
        <end position="138"/>
    </location>
</feature>
<dbReference type="InterPro" id="IPR006016">
    <property type="entry name" value="UspA"/>
</dbReference>
<dbReference type="Gene3D" id="3.40.50.620">
    <property type="entry name" value="HUPs"/>
    <property type="match status" value="2"/>
</dbReference>
<comment type="caution">
    <text evidence="3">The sequence shown here is derived from an EMBL/GenBank/DDBJ whole genome shotgun (WGS) entry which is preliminary data.</text>
</comment>
<dbReference type="OrthoDB" id="9788959at2"/>
<dbReference type="Pfam" id="PF00582">
    <property type="entry name" value="Usp"/>
    <property type="match status" value="2"/>
</dbReference>